<feature type="transmembrane region" description="Helical" evidence="1">
    <location>
        <begin position="75"/>
        <end position="96"/>
    </location>
</feature>
<reference evidence="2 3" key="1">
    <citation type="submission" date="2018-08" db="EMBL/GenBank/DDBJ databases">
        <title>A genome reference for cultivated species of the human gut microbiota.</title>
        <authorList>
            <person name="Zou Y."/>
            <person name="Xue W."/>
            <person name="Luo G."/>
        </authorList>
    </citation>
    <scope>NUCLEOTIDE SEQUENCE [LARGE SCALE GENOMIC DNA]</scope>
    <source>
        <strain evidence="2 3">AM44-11BH</strain>
    </source>
</reference>
<keyword evidence="1" id="KW-0472">Membrane</keyword>
<name>A0A413RDG2_9FIRM</name>
<evidence type="ECO:0000313" key="2">
    <source>
        <dbReference type="EMBL" id="RHA20813.1"/>
    </source>
</evidence>
<protein>
    <submittedName>
        <fullName evidence="2">DUF624 domain-containing protein</fullName>
    </submittedName>
</protein>
<dbReference type="Proteomes" id="UP000284779">
    <property type="component" value="Unassembled WGS sequence"/>
</dbReference>
<dbReference type="AlphaFoldDB" id="A0A413RDG2"/>
<evidence type="ECO:0000256" key="1">
    <source>
        <dbReference type="SAM" id="Phobius"/>
    </source>
</evidence>
<dbReference type="RefSeq" id="WP_117900242.1">
    <property type="nucleotide sequence ID" value="NZ_CATWJF010000004.1"/>
</dbReference>
<feature type="transmembrane region" description="Helical" evidence="1">
    <location>
        <begin position="102"/>
        <end position="126"/>
    </location>
</feature>
<organism evidence="2 3">
    <name type="scientific">Eubacterium ventriosum</name>
    <dbReference type="NCBI Taxonomy" id="39496"/>
    <lineage>
        <taxon>Bacteria</taxon>
        <taxon>Bacillati</taxon>
        <taxon>Bacillota</taxon>
        <taxon>Clostridia</taxon>
        <taxon>Eubacteriales</taxon>
        <taxon>Eubacteriaceae</taxon>
        <taxon>Eubacterium</taxon>
    </lineage>
</organism>
<feature type="transmembrane region" description="Helical" evidence="1">
    <location>
        <begin position="20"/>
        <end position="47"/>
    </location>
</feature>
<keyword evidence="3" id="KW-1185">Reference proteome</keyword>
<keyword evidence="1" id="KW-0812">Transmembrane</keyword>
<comment type="caution">
    <text evidence="2">The sequence shown here is derived from an EMBL/GenBank/DDBJ whole genome shotgun (WGS) entry which is preliminary data.</text>
</comment>
<sequence>MNNIFGQESKFFKVMNTLGSIIGVSIMWLICCIPIVTIGASTIALYYTTAKAIRHETGYLTGEFKKSFKNNLKDGVIITVIYLFLVAVLYVDYMVINNLNSSFAVMLGGMYMLITLVMFGVFVYIFPAMSRFTMGKLGCFKLALLMTFKHLPSTILLMIIFAISVVLILLIPVPMIFVIPGLCCYVSTFIIERLLKKYMAKPETEEEKEKWYYK</sequence>
<feature type="transmembrane region" description="Helical" evidence="1">
    <location>
        <begin position="177"/>
        <end position="195"/>
    </location>
</feature>
<dbReference type="InterPro" id="IPR006938">
    <property type="entry name" value="DUF624"/>
</dbReference>
<gene>
    <name evidence="2" type="ORF">DW944_01195</name>
</gene>
<dbReference type="EMBL" id="QSFD01000001">
    <property type="protein sequence ID" value="RHA20813.1"/>
    <property type="molecule type" value="Genomic_DNA"/>
</dbReference>
<proteinExistence type="predicted"/>
<evidence type="ECO:0000313" key="3">
    <source>
        <dbReference type="Proteomes" id="UP000284779"/>
    </source>
</evidence>
<keyword evidence="1" id="KW-1133">Transmembrane helix</keyword>
<accession>A0A413RDG2</accession>
<dbReference type="Pfam" id="PF04854">
    <property type="entry name" value="DUF624"/>
    <property type="match status" value="1"/>
</dbReference>